<comment type="caution">
    <text evidence="4">The sequence shown here is derived from an EMBL/GenBank/DDBJ whole genome shotgun (WGS) entry which is preliminary data.</text>
</comment>
<proteinExistence type="predicted"/>
<feature type="region of interest" description="Disordered" evidence="2">
    <location>
        <begin position="1"/>
        <end position="39"/>
    </location>
</feature>
<protein>
    <recommendedName>
        <fullName evidence="3">RING-type domain-containing protein</fullName>
    </recommendedName>
</protein>
<sequence length="592" mass="68290">MSESSDTESNSELGSWGSGDQEIIARANEGREGNVDISDDGNEEAQIRRLPVSIFQPHHAIHCHFPDESLLDDDDLYQYFFRDATNRYIPRPLIEHEDVIENSGYAYRASYSYVTLSDARPQHGADFRAANAWVDDVVRLQHDLNALASCNGKTNLYIVLASFEGQRRTADNRRNFEFRVKRVTDLWNPPHERPGDNAQEVAYYEFPNSRLGELRGTELWEHCIKDLINGISDRAVRHRQTYRGLPDNHPDLNEDRWRPRRRPDMALAISLVTDPVSVSDMNDEEADDFCPVCYIPWDQIECPLRRMRECGCTNIFCQDCLIHWSEAYGLASRCPKCRGHLFSDADVTKSVAFGEDANGNYIYDDRFTAFENIERSYADLDQDKAFQDNTTMIGRRVFNDVVIEAWKDIVRNARRAPKDYGKLDFNPVHFPEFGSVNKGVMLFRINAMSSVLSAAALYSALKAEVFANWIDELQDSHLGYSITAEELRSLRVWIKEGGFIRFRPGFLNYVLRMLNRLVNFMKRRICKCEGEQGMHLHGDCRKYYSTWKPMPDLDLGKRRYAAYVEDEEDEELPSKRQRSSGERALEMLGLAV</sequence>
<feature type="domain" description="RING-type" evidence="3">
    <location>
        <begin position="290"/>
        <end position="338"/>
    </location>
</feature>
<dbReference type="EMBL" id="JABCIY010000169">
    <property type="protein sequence ID" value="KAF7190463.1"/>
    <property type="molecule type" value="Genomic_DNA"/>
</dbReference>
<evidence type="ECO:0000259" key="3">
    <source>
        <dbReference type="PROSITE" id="PS50089"/>
    </source>
</evidence>
<dbReference type="InterPro" id="IPR001841">
    <property type="entry name" value="Znf_RING"/>
</dbReference>
<feature type="region of interest" description="Disordered" evidence="2">
    <location>
        <begin position="570"/>
        <end position="592"/>
    </location>
</feature>
<keyword evidence="1" id="KW-0479">Metal-binding</keyword>
<evidence type="ECO:0000313" key="5">
    <source>
        <dbReference type="Proteomes" id="UP000660729"/>
    </source>
</evidence>
<dbReference type="InterPro" id="IPR013083">
    <property type="entry name" value="Znf_RING/FYVE/PHD"/>
</dbReference>
<gene>
    <name evidence="4" type="ORF">HII31_08177</name>
</gene>
<feature type="compositionally biased region" description="Polar residues" evidence="2">
    <location>
        <begin position="1"/>
        <end position="13"/>
    </location>
</feature>
<dbReference type="SUPFAM" id="SSF57850">
    <property type="entry name" value="RING/U-box"/>
    <property type="match status" value="1"/>
</dbReference>
<reference evidence="4" key="1">
    <citation type="submission" date="2020-04" db="EMBL/GenBank/DDBJ databases">
        <title>Draft genome resource of the tomato pathogen Pseudocercospora fuligena.</title>
        <authorList>
            <person name="Zaccaron A."/>
        </authorList>
    </citation>
    <scope>NUCLEOTIDE SEQUENCE</scope>
    <source>
        <strain evidence="4">PF001</strain>
    </source>
</reference>
<name>A0A8H6RGH2_9PEZI</name>
<evidence type="ECO:0000256" key="2">
    <source>
        <dbReference type="SAM" id="MobiDB-lite"/>
    </source>
</evidence>
<keyword evidence="1" id="KW-0863">Zinc-finger</keyword>
<dbReference type="OrthoDB" id="3824970at2759"/>
<dbReference type="AlphaFoldDB" id="A0A8H6RGH2"/>
<organism evidence="4 5">
    <name type="scientific">Pseudocercospora fuligena</name>
    <dbReference type="NCBI Taxonomy" id="685502"/>
    <lineage>
        <taxon>Eukaryota</taxon>
        <taxon>Fungi</taxon>
        <taxon>Dikarya</taxon>
        <taxon>Ascomycota</taxon>
        <taxon>Pezizomycotina</taxon>
        <taxon>Dothideomycetes</taxon>
        <taxon>Dothideomycetidae</taxon>
        <taxon>Mycosphaerellales</taxon>
        <taxon>Mycosphaerellaceae</taxon>
        <taxon>Pseudocercospora</taxon>
    </lineage>
</organism>
<dbReference type="GO" id="GO:0008270">
    <property type="term" value="F:zinc ion binding"/>
    <property type="evidence" value="ECO:0007669"/>
    <property type="project" value="UniProtKB-KW"/>
</dbReference>
<evidence type="ECO:0000256" key="1">
    <source>
        <dbReference type="PROSITE-ProRule" id="PRU00175"/>
    </source>
</evidence>
<keyword evidence="1" id="KW-0862">Zinc</keyword>
<dbReference type="Gene3D" id="3.30.40.10">
    <property type="entry name" value="Zinc/RING finger domain, C3HC4 (zinc finger)"/>
    <property type="match status" value="1"/>
</dbReference>
<dbReference type="PROSITE" id="PS50089">
    <property type="entry name" value="ZF_RING_2"/>
    <property type="match status" value="1"/>
</dbReference>
<keyword evidence="5" id="KW-1185">Reference proteome</keyword>
<accession>A0A8H6RGH2</accession>
<evidence type="ECO:0000313" key="4">
    <source>
        <dbReference type="EMBL" id="KAF7190463.1"/>
    </source>
</evidence>
<dbReference type="Proteomes" id="UP000660729">
    <property type="component" value="Unassembled WGS sequence"/>
</dbReference>